<reference evidence="4 5" key="1">
    <citation type="submission" date="2016-04" db="EMBL/GenBank/DDBJ databases">
        <title>A degradative enzymes factory behind the ericoid mycorrhizal symbiosis.</title>
        <authorList>
            <consortium name="DOE Joint Genome Institute"/>
            <person name="Martino E."/>
            <person name="Morin E."/>
            <person name="Grelet G."/>
            <person name="Kuo A."/>
            <person name="Kohler A."/>
            <person name="Daghino S."/>
            <person name="Barry K."/>
            <person name="Choi C."/>
            <person name="Cichocki N."/>
            <person name="Clum A."/>
            <person name="Copeland A."/>
            <person name="Hainaut M."/>
            <person name="Haridas S."/>
            <person name="Labutti K."/>
            <person name="Lindquist E."/>
            <person name="Lipzen A."/>
            <person name="Khouja H.-R."/>
            <person name="Murat C."/>
            <person name="Ohm R."/>
            <person name="Olson A."/>
            <person name="Spatafora J."/>
            <person name="Veneault-Fourrey C."/>
            <person name="Henrissat B."/>
            <person name="Grigoriev I."/>
            <person name="Martin F."/>
            <person name="Perotto S."/>
        </authorList>
    </citation>
    <scope>NUCLEOTIDE SEQUENCE [LARGE SCALE GENOMIC DNA]</scope>
    <source>
        <strain evidence="4 5">F</strain>
    </source>
</reference>
<dbReference type="Proteomes" id="UP000235786">
    <property type="component" value="Unassembled WGS sequence"/>
</dbReference>
<keyword evidence="2" id="KW-0812">Transmembrane</keyword>
<protein>
    <recommendedName>
        <fullName evidence="6">CSI2 protein</fullName>
    </recommendedName>
</protein>
<dbReference type="PANTHER" id="PTHR36089:SF1">
    <property type="entry name" value="CHITIN SYNTHASE 3 COMPLEX PROTEIN CSI2-RELATED"/>
    <property type="match status" value="1"/>
</dbReference>
<feature type="signal peptide" evidence="3">
    <location>
        <begin position="1"/>
        <end position="25"/>
    </location>
</feature>
<dbReference type="OrthoDB" id="4065319at2759"/>
<name>A0A2J6R0G6_HYAVF</name>
<feature type="chain" id="PRO_5014417975" description="CSI2 protein" evidence="3">
    <location>
        <begin position="26"/>
        <end position="361"/>
    </location>
</feature>
<organism evidence="4 5">
    <name type="scientific">Hyaloscypha variabilis (strain UAMH 11265 / GT02V1 / F)</name>
    <name type="common">Meliniomyces variabilis</name>
    <dbReference type="NCBI Taxonomy" id="1149755"/>
    <lineage>
        <taxon>Eukaryota</taxon>
        <taxon>Fungi</taxon>
        <taxon>Dikarya</taxon>
        <taxon>Ascomycota</taxon>
        <taxon>Pezizomycotina</taxon>
        <taxon>Leotiomycetes</taxon>
        <taxon>Helotiales</taxon>
        <taxon>Hyaloscyphaceae</taxon>
        <taxon>Hyaloscypha</taxon>
        <taxon>Hyaloscypha variabilis</taxon>
    </lineage>
</organism>
<feature type="transmembrane region" description="Helical" evidence="2">
    <location>
        <begin position="129"/>
        <end position="151"/>
    </location>
</feature>
<keyword evidence="2" id="KW-1133">Transmembrane helix</keyword>
<evidence type="ECO:0000313" key="4">
    <source>
        <dbReference type="EMBL" id="PMD32018.1"/>
    </source>
</evidence>
<feature type="compositionally biased region" description="Basic and acidic residues" evidence="1">
    <location>
        <begin position="313"/>
        <end position="322"/>
    </location>
</feature>
<keyword evidence="5" id="KW-1185">Reference proteome</keyword>
<sequence>MMLLRKTPFLSAALALSLLAMGTSAQSAAATDLPILSTATQTNGKTSANTGKTSAVTNTGTGTAISLTGGSTTATVPELTAAATSGSGLSSLPTNLPTLTGIASIVTPIVPDTKQAPFMQQSSLPDGTVFIVVGAILGFMAMSVLLWRGLVAWSLHRSVKRAALAQHTAMSDTKTLFRPGPPQPQFYKYSDRESTMSVGAMGHKSSRKANKNTSTAGVGAGASTSNLFFSPTAGAATAGLAAGNRGSNYLPSGYYAAGAAQAGDGQSHIPLGHHTSASLSTFSQTQGYPRASRMGETPPDSPSYGQSSSTLDLGRDRDRDRAYGGQERAPSAFLDELFDGENGPPVPGHRQHRRGNSAPRY</sequence>
<dbReference type="GO" id="GO:0000324">
    <property type="term" value="C:fungal-type vacuole"/>
    <property type="evidence" value="ECO:0007669"/>
    <property type="project" value="TreeGrafter"/>
</dbReference>
<evidence type="ECO:0000256" key="1">
    <source>
        <dbReference type="SAM" id="MobiDB-lite"/>
    </source>
</evidence>
<evidence type="ECO:0008006" key="6">
    <source>
        <dbReference type="Google" id="ProtNLM"/>
    </source>
</evidence>
<proteinExistence type="predicted"/>
<keyword evidence="2" id="KW-0472">Membrane</keyword>
<evidence type="ECO:0000256" key="3">
    <source>
        <dbReference type="SAM" id="SignalP"/>
    </source>
</evidence>
<evidence type="ECO:0000256" key="2">
    <source>
        <dbReference type="SAM" id="Phobius"/>
    </source>
</evidence>
<dbReference type="AlphaFoldDB" id="A0A2J6R0G6"/>
<gene>
    <name evidence="4" type="ORF">L207DRAFT_518897</name>
</gene>
<dbReference type="PANTHER" id="PTHR36089">
    <property type="entry name" value="CHITIN SYNTHASE 3 COMPLEX PROTEIN CSI2-RELATED"/>
    <property type="match status" value="1"/>
</dbReference>
<feature type="region of interest" description="Disordered" evidence="1">
    <location>
        <begin position="197"/>
        <end position="217"/>
    </location>
</feature>
<accession>A0A2J6R0G6</accession>
<evidence type="ECO:0000313" key="5">
    <source>
        <dbReference type="Proteomes" id="UP000235786"/>
    </source>
</evidence>
<dbReference type="EMBL" id="KZ613960">
    <property type="protein sequence ID" value="PMD32018.1"/>
    <property type="molecule type" value="Genomic_DNA"/>
</dbReference>
<feature type="region of interest" description="Disordered" evidence="1">
    <location>
        <begin position="279"/>
        <end position="361"/>
    </location>
</feature>
<dbReference type="InterPro" id="IPR051009">
    <property type="entry name" value="PRM"/>
</dbReference>
<keyword evidence="3" id="KW-0732">Signal</keyword>